<proteinExistence type="predicted"/>
<reference evidence="4" key="1">
    <citation type="journal article" date="2019" name="Int. J. Syst. Evol. Microbiol.">
        <title>The Global Catalogue of Microorganisms (GCM) 10K type strain sequencing project: providing services to taxonomists for standard genome sequencing and annotation.</title>
        <authorList>
            <consortium name="The Broad Institute Genomics Platform"/>
            <consortium name="The Broad Institute Genome Sequencing Center for Infectious Disease"/>
            <person name="Wu L."/>
            <person name="Ma J."/>
        </authorList>
    </citation>
    <scope>NUCLEOTIDE SEQUENCE [LARGE SCALE GENOMIC DNA]</scope>
    <source>
        <strain evidence="4">CGMCC 1.16855</strain>
    </source>
</reference>
<evidence type="ECO:0000313" key="4">
    <source>
        <dbReference type="Proteomes" id="UP001595420"/>
    </source>
</evidence>
<dbReference type="PANTHER" id="PTHR38340">
    <property type="entry name" value="S-LAYER PROTEIN"/>
    <property type="match status" value="1"/>
</dbReference>
<dbReference type="EMBL" id="JBHRSB010000001">
    <property type="protein sequence ID" value="MFC2998347.1"/>
    <property type="molecule type" value="Genomic_DNA"/>
</dbReference>
<evidence type="ECO:0000256" key="1">
    <source>
        <dbReference type="ARBA" id="ARBA00004613"/>
    </source>
</evidence>
<organism evidence="3 4">
    <name type="scientific">Falsiroseomonas tokyonensis</name>
    <dbReference type="NCBI Taxonomy" id="430521"/>
    <lineage>
        <taxon>Bacteria</taxon>
        <taxon>Pseudomonadati</taxon>
        <taxon>Pseudomonadota</taxon>
        <taxon>Alphaproteobacteria</taxon>
        <taxon>Acetobacterales</taxon>
        <taxon>Roseomonadaceae</taxon>
        <taxon>Falsiroseomonas</taxon>
    </lineage>
</organism>
<dbReference type="SUPFAM" id="SSF51120">
    <property type="entry name" value="beta-Roll"/>
    <property type="match status" value="1"/>
</dbReference>
<evidence type="ECO:0000256" key="2">
    <source>
        <dbReference type="ARBA" id="ARBA00022525"/>
    </source>
</evidence>
<dbReference type="PANTHER" id="PTHR38340:SF1">
    <property type="entry name" value="S-LAYER PROTEIN"/>
    <property type="match status" value="1"/>
</dbReference>
<dbReference type="RefSeq" id="WP_246602212.1">
    <property type="nucleotide sequence ID" value="NZ_JAFNJS010000001.1"/>
</dbReference>
<keyword evidence="4" id="KW-1185">Reference proteome</keyword>
<keyword evidence="2" id="KW-0964">Secreted</keyword>
<dbReference type="PROSITE" id="PS00330">
    <property type="entry name" value="HEMOLYSIN_CALCIUM"/>
    <property type="match status" value="1"/>
</dbReference>
<sequence>MTSPKSPPLAALDDAALDQVVGGSAAFEPPTLWEQNPDAEVRIGTWQGDMIMGDNDQQIIIAGGGDDYAFGGGGSDMILGGDGRDMIHGGDGDDTLAGNGGRDVVDGGAGDDVVIWSPGDGADILTGGSGTDELRLERTGLTIDQVLAGLVPDPGFPTPAMVNGSLDLTGITGSLTINGETFRFSGFEKLTLSDGDALYVHPDVIP</sequence>
<dbReference type="InterPro" id="IPR018511">
    <property type="entry name" value="Hemolysin-typ_Ca-bd_CS"/>
</dbReference>
<dbReference type="Gene3D" id="2.150.10.10">
    <property type="entry name" value="Serralysin-like metalloprotease, C-terminal"/>
    <property type="match status" value="1"/>
</dbReference>
<name>A0ABV7BL42_9PROT</name>
<gene>
    <name evidence="3" type="ORF">ACFOD3_00500</name>
</gene>
<evidence type="ECO:0000313" key="3">
    <source>
        <dbReference type="EMBL" id="MFC2998347.1"/>
    </source>
</evidence>
<accession>A0ABV7BL42</accession>
<dbReference type="InterPro" id="IPR001343">
    <property type="entry name" value="Hemolysn_Ca-bd"/>
</dbReference>
<comment type="subcellular location">
    <subcellularLocation>
        <location evidence="1">Secreted</location>
    </subcellularLocation>
</comment>
<dbReference type="InterPro" id="IPR011049">
    <property type="entry name" value="Serralysin-like_metalloprot_C"/>
</dbReference>
<protein>
    <submittedName>
        <fullName evidence="3">Calcium-binding protein</fullName>
    </submittedName>
</protein>
<dbReference type="Proteomes" id="UP001595420">
    <property type="component" value="Unassembled WGS sequence"/>
</dbReference>
<comment type="caution">
    <text evidence="3">The sequence shown here is derived from an EMBL/GenBank/DDBJ whole genome shotgun (WGS) entry which is preliminary data.</text>
</comment>
<dbReference type="Pfam" id="PF00353">
    <property type="entry name" value="HemolysinCabind"/>
    <property type="match status" value="3"/>
</dbReference>
<dbReference type="InterPro" id="IPR050557">
    <property type="entry name" value="RTX_toxin/Mannuronan_C5-epim"/>
</dbReference>
<dbReference type="PRINTS" id="PR00313">
    <property type="entry name" value="CABNDNGRPT"/>
</dbReference>